<dbReference type="Pfam" id="PF00168">
    <property type="entry name" value="C2"/>
    <property type="match status" value="2"/>
</dbReference>
<name>U9UBZ4_RHIID</name>
<evidence type="ECO:0008006" key="5">
    <source>
        <dbReference type="Google" id="ProtNLM"/>
    </source>
</evidence>
<sequence length="458" mass="53035">MVSSFLKKSWFEYKPLCRIVRPIPRVCDYSNMKQTSSKTRTQHMVELRIALENIPKLDKFSQSDPQVLLFLKDRYNNWESKPHGMTERIKNEANTKFSTSFCLEYRFEELQEIMFLVLDIDNHQSLDIKCQQEVGKIHAQGIMRGPLVCEKYPNKYRGTITIVGREILTEKNRKITLRVQARNLALKNWIVKPDVFFELSRKDGGNKVIEDILVYKSERRNTKNVSWDSFVLLERDFWQNDGKNPDDYIRFACFHHKQNGKHKLLGESTLRVIDFLENEGRKQRFPLGGLSELLVSCEFEKTFLEYIDGGLEVQLNIAIDFTASNRDKNYDLHKNGPDETCYEYAIRVVGNILERYDSDKQISVYGFGGEFNNSGFVSHEFALTVNGISEVVRVYRKTLDDVNLLGPTKFDPIIKLVSERLEKSVSQNQNVYGVLLIITDGQVTSMTNTIKAIMEASA</sequence>
<dbReference type="Gene3D" id="2.60.40.150">
    <property type="entry name" value="C2 domain"/>
    <property type="match status" value="2"/>
</dbReference>
<comment type="similarity">
    <text evidence="1">Belongs to the copine family.</text>
</comment>
<dbReference type="InterPro" id="IPR010734">
    <property type="entry name" value="Copine_C"/>
</dbReference>
<dbReference type="InterPro" id="IPR045052">
    <property type="entry name" value="Copine"/>
</dbReference>
<evidence type="ECO:0000259" key="2">
    <source>
        <dbReference type="Pfam" id="PF00168"/>
    </source>
</evidence>
<dbReference type="HOGENOM" id="CLU_020452_3_2_1"/>
<feature type="domain" description="Copine C-terminal" evidence="3">
    <location>
        <begin position="340"/>
        <end position="457"/>
    </location>
</feature>
<protein>
    <recommendedName>
        <fullName evidence="5">Copine-domain-containing protein</fullName>
    </recommendedName>
</protein>
<gene>
    <name evidence="4" type="ORF">GLOINDRAFT_84145</name>
</gene>
<reference evidence="4" key="1">
    <citation type="submission" date="2013-07" db="EMBL/GenBank/DDBJ databases">
        <title>The genome of an arbuscular mycorrhizal fungus provides insights into the evolution of the oldest plant symbiosis.</title>
        <authorList>
            <consortium name="DOE Joint Genome Institute"/>
            <person name="Tisserant E."/>
            <person name="Malbreil M."/>
            <person name="Kuo A."/>
            <person name="Kohler A."/>
            <person name="Symeonidi A."/>
            <person name="Balestrini R."/>
            <person name="Charron P."/>
            <person name="Duensing N."/>
            <person name="Frei-dit-Frey N."/>
            <person name="Gianinazzi-Pearson V."/>
            <person name="Gilbert B."/>
            <person name="Handa Y."/>
            <person name="Hijri M."/>
            <person name="Kaul R."/>
            <person name="Kawaguchi M."/>
            <person name="Krajinski F."/>
            <person name="Lammers P."/>
            <person name="Lapierre D."/>
            <person name="Masclaux F.G."/>
            <person name="Murat C."/>
            <person name="Morin E."/>
            <person name="Ndikumana S."/>
            <person name="Pagni M."/>
            <person name="Petitpierre D."/>
            <person name="Requena N."/>
            <person name="Rosikiewicz P."/>
            <person name="Riley R."/>
            <person name="Saito K."/>
            <person name="San Clemente H."/>
            <person name="Shapiro H."/>
            <person name="van Tuinen D."/>
            <person name="Becard G."/>
            <person name="Bonfante P."/>
            <person name="Paszkowski U."/>
            <person name="Shachar-Hill Y."/>
            <person name="Young J.P."/>
            <person name="Sanders I.R."/>
            <person name="Henrissat B."/>
            <person name="Rensing S.A."/>
            <person name="Grigoriev I.V."/>
            <person name="Corradi N."/>
            <person name="Roux C."/>
            <person name="Martin F."/>
        </authorList>
    </citation>
    <scope>NUCLEOTIDE SEQUENCE</scope>
    <source>
        <strain evidence="4">DAOM 197198</strain>
    </source>
</reference>
<dbReference type="GO" id="GO:0071277">
    <property type="term" value="P:cellular response to calcium ion"/>
    <property type="evidence" value="ECO:0007669"/>
    <property type="project" value="TreeGrafter"/>
</dbReference>
<dbReference type="InterPro" id="IPR036465">
    <property type="entry name" value="vWFA_dom_sf"/>
</dbReference>
<dbReference type="SUPFAM" id="SSF53300">
    <property type="entry name" value="vWA-like"/>
    <property type="match status" value="1"/>
</dbReference>
<dbReference type="AlphaFoldDB" id="U9UBZ4"/>
<dbReference type="InterPro" id="IPR035892">
    <property type="entry name" value="C2_domain_sf"/>
</dbReference>
<dbReference type="GO" id="GO:0005886">
    <property type="term" value="C:plasma membrane"/>
    <property type="evidence" value="ECO:0007669"/>
    <property type="project" value="TreeGrafter"/>
</dbReference>
<feature type="domain" description="C2" evidence="2">
    <location>
        <begin position="52"/>
        <end position="122"/>
    </location>
</feature>
<proteinExistence type="inferred from homology"/>
<dbReference type="eggNOG" id="KOG1327">
    <property type="taxonomic scope" value="Eukaryota"/>
</dbReference>
<accession>U9UBZ4</accession>
<dbReference type="GO" id="GO:0005544">
    <property type="term" value="F:calcium-dependent phospholipid binding"/>
    <property type="evidence" value="ECO:0007669"/>
    <property type="project" value="InterPro"/>
</dbReference>
<dbReference type="InterPro" id="IPR000008">
    <property type="entry name" value="C2_dom"/>
</dbReference>
<dbReference type="PANTHER" id="PTHR10857:SF106">
    <property type="entry name" value="C2 DOMAIN-CONTAINING PROTEIN"/>
    <property type="match status" value="1"/>
</dbReference>
<dbReference type="EMBL" id="KI279670">
    <property type="protein sequence ID" value="ESA17939.1"/>
    <property type="molecule type" value="Genomic_DNA"/>
</dbReference>
<dbReference type="PANTHER" id="PTHR10857">
    <property type="entry name" value="COPINE"/>
    <property type="match status" value="1"/>
</dbReference>
<dbReference type="VEuPathDB" id="FungiDB:RhiirFUN_011352"/>
<evidence type="ECO:0000256" key="1">
    <source>
        <dbReference type="ARBA" id="ARBA00009048"/>
    </source>
</evidence>
<dbReference type="SUPFAM" id="SSF49562">
    <property type="entry name" value="C2 domain (Calcium/lipid-binding domain, CaLB)"/>
    <property type="match status" value="2"/>
</dbReference>
<feature type="domain" description="C2" evidence="2">
    <location>
        <begin position="179"/>
        <end position="287"/>
    </location>
</feature>
<dbReference type="Pfam" id="PF07002">
    <property type="entry name" value="Copine"/>
    <property type="match status" value="1"/>
</dbReference>
<evidence type="ECO:0000313" key="4">
    <source>
        <dbReference type="EMBL" id="ESA17939.1"/>
    </source>
</evidence>
<organism evidence="4">
    <name type="scientific">Rhizophagus irregularis (strain DAOM 181602 / DAOM 197198 / MUCL 43194)</name>
    <name type="common">Arbuscular mycorrhizal fungus</name>
    <name type="synonym">Glomus intraradices</name>
    <dbReference type="NCBI Taxonomy" id="747089"/>
    <lineage>
        <taxon>Eukaryota</taxon>
        <taxon>Fungi</taxon>
        <taxon>Fungi incertae sedis</taxon>
        <taxon>Mucoromycota</taxon>
        <taxon>Glomeromycotina</taxon>
        <taxon>Glomeromycetes</taxon>
        <taxon>Glomerales</taxon>
        <taxon>Glomeraceae</taxon>
        <taxon>Rhizophagus</taxon>
    </lineage>
</organism>
<evidence type="ECO:0000259" key="3">
    <source>
        <dbReference type="Pfam" id="PF07002"/>
    </source>
</evidence>